<evidence type="ECO:0000256" key="8">
    <source>
        <dbReference type="ARBA" id="ARBA00023054"/>
    </source>
</evidence>
<feature type="domain" description="Dynein heavy chain C-terminal" evidence="19">
    <location>
        <begin position="1190"/>
        <end position="1485"/>
    </location>
</feature>
<dbReference type="GO" id="GO:0005930">
    <property type="term" value="C:axoneme"/>
    <property type="evidence" value="ECO:0007669"/>
    <property type="project" value="UniProtKB-SubCell"/>
</dbReference>
<dbReference type="Pfam" id="PF03028">
    <property type="entry name" value="Dynein_heavy"/>
    <property type="match status" value="1"/>
</dbReference>
<evidence type="ECO:0000256" key="12">
    <source>
        <dbReference type="ARBA" id="ARBA00023273"/>
    </source>
</evidence>
<dbReference type="FunFam" id="1.10.8.1220:FF:000001">
    <property type="entry name" value="Dynein axonemal heavy chain 5"/>
    <property type="match status" value="1"/>
</dbReference>
<evidence type="ECO:0000313" key="21">
    <source>
        <dbReference type="Proteomes" id="UP000801492"/>
    </source>
</evidence>
<dbReference type="GO" id="GO:0005524">
    <property type="term" value="F:ATP binding"/>
    <property type="evidence" value="ECO:0007669"/>
    <property type="project" value="UniProtKB-KW"/>
</dbReference>
<comment type="similarity">
    <text evidence="2">Belongs to the dynein heavy chain family.</text>
</comment>
<dbReference type="Gene3D" id="6.10.140.1060">
    <property type="match status" value="1"/>
</dbReference>
<keyword evidence="7" id="KW-0243">Dynein</keyword>
<accession>A0A8K0CG60</accession>
<dbReference type="FunFam" id="3.10.490.20:FF:000001">
    <property type="entry name" value="dynein heavy chain 7, axonemal"/>
    <property type="match status" value="1"/>
</dbReference>
<keyword evidence="10" id="KW-0505">Motor protein</keyword>
<dbReference type="FunFam" id="3.40.50.300:FF:000362">
    <property type="entry name" value="Dynein, axonemal, heavy chain 6"/>
    <property type="match status" value="1"/>
</dbReference>
<protein>
    <recommendedName>
        <fullName evidence="22">Dynein heavy chain</fullName>
    </recommendedName>
</protein>
<feature type="domain" description="Dynein heavy chain AAA module D4" evidence="16">
    <location>
        <begin position="1"/>
        <end position="41"/>
    </location>
</feature>
<evidence type="ECO:0000259" key="16">
    <source>
        <dbReference type="Pfam" id="PF12780"/>
    </source>
</evidence>
<dbReference type="Pfam" id="PF18199">
    <property type="entry name" value="Dynein_C"/>
    <property type="match status" value="1"/>
</dbReference>
<dbReference type="Gene3D" id="1.10.8.720">
    <property type="entry name" value="Region D6 of dynein motor"/>
    <property type="match status" value="1"/>
</dbReference>
<dbReference type="Proteomes" id="UP000801492">
    <property type="component" value="Unassembled WGS sequence"/>
</dbReference>
<keyword evidence="9" id="KW-0969">Cilium</keyword>
<name>A0A8K0CG60_IGNLU</name>
<dbReference type="InterPro" id="IPR004273">
    <property type="entry name" value="Dynein_heavy_D6_P-loop"/>
</dbReference>
<keyword evidence="21" id="KW-1185">Reference proteome</keyword>
<evidence type="ECO:0000256" key="7">
    <source>
        <dbReference type="ARBA" id="ARBA00023017"/>
    </source>
</evidence>
<dbReference type="Gene3D" id="1.20.1270.280">
    <property type="match status" value="1"/>
</dbReference>
<feature type="domain" description="Dynein heavy chain region D6 P-loop" evidence="14">
    <location>
        <begin position="893"/>
        <end position="1006"/>
    </location>
</feature>
<dbReference type="Pfam" id="PF12780">
    <property type="entry name" value="AAA_8"/>
    <property type="match status" value="1"/>
</dbReference>
<evidence type="ECO:0000259" key="19">
    <source>
        <dbReference type="Pfam" id="PF18199"/>
    </source>
</evidence>
<evidence type="ECO:0000259" key="18">
    <source>
        <dbReference type="Pfam" id="PF18198"/>
    </source>
</evidence>
<dbReference type="Pfam" id="PF18198">
    <property type="entry name" value="AAA_lid_11"/>
    <property type="match status" value="1"/>
</dbReference>
<sequence length="1489" mass="168706">MCQFMHASVVDASVLYLQELSRHNYVTPTSYLELLSSYTSLMNKKKGSLTEGVGRLKTGLDKLQVTTEEVKVLQENLEKMKPLLEIAAKDAEVMIAKIAADQVIAEETKEVVEKEELEAAKKKLVTQAIAEDAQRDLDEAMPALMAAESSLKALNKNDITEVRAMKRPPVGVIYVIEAICIVKGVKPNKVPGTKLGEKVNDYWEPGRNMLADPGAFMSSLLNFDKESITDEMISKLTSYVDNPLFTPQKIALVSKACTSLCMWVHAMYKFYFVNQSVAPKKAALAKAKEELEITERVLAAAKARMQAVLEGLKALNDQLRAKIEFKEEKERSINLCQERMNRAVRLIGGLADEKVRWIETIANIEANTVNVTGDILISSGAVAYLTPFTDKYRRGLLSEWLRVIEEQKVPHSSKCNPVSTLGEPVVIRQWQLDGLPRDYLSTENAVLVSCSKRWPLFIDPQGQANKWVKNMGKDKGISICKLADKDLIRTLESAIRFGKPVLIENVGTELDPALDPVLMKQIFRQGGTWVLKLGDVVVPYNDDFQLFITTKLPNPHYTPEVSIKVLLVNFTLVPSGLQDQLLGLVVMQERPDLEEQRSALVISNAQMKQELKEIQDRILLKLSISEGSPVDDLEFIITLEASKVKSDDIRNKVEAAEITQIDIDNTRAQYIPVANRGQILFFCLSDLSSVDPMYQYSLEWFINIFVSSMADTEKSDDLNKRVQIINDYFTFSLYTNVCRSLFEKHKLLFAFLLCVRILIDEQLIDSHEWHFFLAGGSPLQELPNPAPSWLSVKAWNEVLSLKCLESFEPFVDTFSQHVKHYKKIFESPEPHRESLPDFLETSLSKFQKLFILKCLRPDKVTNAMQDFLTDELGARFVEPQTTDLSAMFKESSPVIPLIFVLSTGTDPAADLYKFADKMKFAKRLFSISLGQGQGPRAEKLIENASEIGSWVFFQNCHLSPSWMPRLERLIETISPDVVHRDFRLWLTSTPSPHFPVAILQNSTKMTVEPPRGVKANMLRAYVNQVADMSDFFHSEHEKVFSFKWLLFSLCLFHGTLLERRKFGPLGFNIPYEFTDGDLKICISQLHMFLLEYKEIPFKVLTYTAGHINYGGRVTDDWDRRCLMNILADYYDPDVVSDKHVFDENKCYYQLSSESTLADYLDYIRKLPLNDDPSLFGLHSNADISCAQAYTYACLSTLLLLQPKQVGGAASSQEEVTASAAMGILEVLPKCFDLDYISAKYPVLYEESLNTVLIQEAIRYNRLLKVIEVSLKDLLKALKGLVVMSEALEKMAGSLFSNIVPALWAGKAYPSLKPLGAWVQDLLARVKFLDRWVEDGIPTLFWISGFYFPQAFLTGTLQNFARKYVLSIDSISFTYQVLEQKPLIRPKDGAVIYGLFLEGCRWNRKTMMLDESNPKELYTDMPEIWMVPEEFHKKPEGVYECPVYKTLTRAGTLSTTGHSTNYVVAMEIPSIKPEPHWIKRGVALICALDY</sequence>
<dbReference type="GO" id="GO:0005874">
    <property type="term" value="C:microtubule"/>
    <property type="evidence" value="ECO:0007669"/>
    <property type="project" value="UniProtKB-KW"/>
</dbReference>
<feature type="domain" description="Dynein heavy chain AAA lid" evidence="18">
    <location>
        <begin position="1042"/>
        <end position="1181"/>
    </location>
</feature>
<evidence type="ECO:0000256" key="13">
    <source>
        <dbReference type="SAM" id="Coils"/>
    </source>
</evidence>
<dbReference type="Gene3D" id="3.40.50.300">
    <property type="entry name" value="P-loop containing nucleotide triphosphate hydrolases"/>
    <property type="match status" value="2"/>
</dbReference>
<dbReference type="InterPro" id="IPR043160">
    <property type="entry name" value="Dynein_C_barrel"/>
</dbReference>
<dbReference type="FunFam" id="1.20.920.20:FF:000006">
    <property type="entry name" value="Dynein, axonemal, heavy chain 6"/>
    <property type="match status" value="1"/>
</dbReference>
<evidence type="ECO:0000256" key="10">
    <source>
        <dbReference type="ARBA" id="ARBA00023175"/>
    </source>
</evidence>
<dbReference type="GO" id="GO:0030286">
    <property type="term" value="C:dynein complex"/>
    <property type="evidence" value="ECO:0007669"/>
    <property type="project" value="UniProtKB-KW"/>
</dbReference>
<dbReference type="FunFam" id="3.40.50.300:FF:001145">
    <property type="entry name" value="Putative dynein heavy chain"/>
    <property type="match status" value="1"/>
</dbReference>
<evidence type="ECO:0000256" key="5">
    <source>
        <dbReference type="ARBA" id="ARBA00022741"/>
    </source>
</evidence>
<dbReference type="InterPro" id="IPR024317">
    <property type="entry name" value="Dynein_heavy_chain_D4_dom"/>
</dbReference>
<keyword evidence="6" id="KW-0067">ATP-binding</keyword>
<feature type="coiled-coil region" evidence="13">
    <location>
        <begin position="284"/>
        <end position="329"/>
    </location>
</feature>
<dbReference type="GO" id="GO:0045505">
    <property type="term" value="F:dynein intermediate chain binding"/>
    <property type="evidence" value="ECO:0007669"/>
    <property type="project" value="InterPro"/>
</dbReference>
<keyword evidence="5" id="KW-0547">Nucleotide-binding</keyword>
<dbReference type="FunFam" id="1.10.8.720:FF:000001">
    <property type="entry name" value="dynein heavy chain 7, axonemal"/>
    <property type="match status" value="1"/>
</dbReference>
<dbReference type="FunFam" id="1.20.1270.280:FF:000001">
    <property type="entry name" value="dynein heavy chain 7, axonemal"/>
    <property type="match status" value="1"/>
</dbReference>
<evidence type="ECO:0000259" key="17">
    <source>
        <dbReference type="Pfam" id="PF12781"/>
    </source>
</evidence>
<evidence type="ECO:0000313" key="20">
    <source>
        <dbReference type="EMBL" id="KAF2883923.1"/>
    </source>
</evidence>
<organism evidence="20 21">
    <name type="scientific">Ignelater luminosus</name>
    <name type="common">Cucubano</name>
    <name type="synonym">Pyrophorus luminosus</name>
    <dbReference type="NCBI Taxonomy" id="2038154"/>
    <lineage>
        <taxon>Eukaryota</taxon>
        <taxon>Metazoa</taxon>
        <taxon>Ecdysozoa</taxon>
        <taxon>Arthropoda</taxon>
        <taxon>Hexapoda</taxon>
        <taxon>Insecta</taxon>
        <taxon>Pterygota</taxon>
        <taxon>Neoptera</taxon>
        <taxon>Endopterygota</taxon>
        <taxon>Coleoptera</taxon>
        <taxon>Polyphaga</taxon>
        <taxon>Elateriformia</taxon>
        <taxon>Elateroidea</taxon>
        <taxon>Elateridae</taxon>
        <taxon>Agrypninae</taxon>
        <taxon>Pyrophorini</taxon>
        <taxon>Ignelater</taxon>
    </lineage>
</organism>
<dbReference type="PANTHER" id="PTHR22878">
    <property type="entry name" value="DYNEIN HEAVY CHAIN 6, AXONEMAL-LIKE-RELATED"/>
    <property type="match status" value="1"/>
</dbReference>
<evidence type="ECO:0000259" key="14">
    <source>
        <dbReference type="Pfam" id="PF03028"/>
    </source>
</evidence>
<evidence type="ECO:0000256" key="1">
    <source>
        <dbReference type="ARBA" id="ARBA00004430"/>
    </source>
</evidence>
<reference evidence="20" key="1">
    <citation type="submission" date="2019-08" db="EMBL/GenBank/DDBJ databases">
        <title>The genome of the North American firefly Photinus pyralis.</title>
        <authorList>
            <consortium name="Photinus pyralis genome working group"/>
            <person name="Fallon T.R."/>
            <person name="Sander Lower S.E."/>
            <person name="Weng J.-K."/>
        </authorList>
    </citation>
    <scope>NUCLEOTIDE SEQUENCE</scope>
    <source>
        <strain evidence="20">TRF0915ILg1</strain>
        <tissue evidence="20">Whole body</tissue>
    </source>
</reference>
<dbReference type="InterPro" id="IPR035706">
    <property type="entry name" value="AAA_9"/>
</dbReference>
<dbReference type="InterPro" id="IPR027417">
    <property type="entry name" value="P-loop_NTPase"/>
</dbReference>
<comment type="caution">
    <text evidence="20">The sequence shown here is derived from an EMBL/GenBank/DDBJ whole genome shotgun (WGS) entry which is preliminary data.</text>
</comment>
<dbReference type="Pfam" id="PF12781">
    <property type="entry name" value="AAA_9"/>
    <property type="match status" value="1"/>
</dbReference>
<evidence type="ECO:0000256" key="11">
    <source>
        <dbReference type="ARBA" id="ARBA00023212"/>
    </source>
</evidence>
<dbReference type="OrthoDB" id="5593012at2759"/>
<dbReference type="GO" id="GO:0007018">
    <property type="term" value="P:microtubule-based movement"/>
    <property type="evidence" value="ECO:0007669"/>
    <property type="project" value="InterPro"/>
</dbReference>
<dbReference type="InterPro" id="IPR026983">
    <property type="entry name" value="DHC"/>
</dbReference>
<dbReference type="Gene3D" id="1.10.8.1220">
    <property type="match status" value="1"/>
</dbReference>
<evidence type="ECO:0000259" key="15">
    <source>
        <dbReference type="Pfam" id="PF12777"/>
    </source>
</evidence>
<keyword evidence="4" id="KW-0493">Microtubule</keyword>
<evidence type="ECO:0000256" key="3">
    <source>
        <dbReference type="ARBA" id="ARBA00022490"/>
    </source>
</evidence>
<dbReference type="GO" id="GO:0008569">
    <property type="term" value="F:minus-end-directed microtubule motor activity"/>
    <property type="evidence" value="ECO:0007669"/>
    <property type="project" value="InterPro"/>
</dbReference>
<dbReference type="GO" id="GO:0051959">
    <property type="term" value="F:dynein light intermediate chain binding"/>
    <property type="evidence" value="ECO:0007669"/>
    <property type="project" value="InterPro"/>
</dbReference>
<feature type="domain" description="Dynein heavy chain ATP-binding dynein motor region" evidence="17">
    <location>
        <begin position="428"/>
        <end position="649"/>
    </location>
</feature>
<evidence type="ECO:0000256" key="9">
    <source>
        <dbReference type="ARBA" id="ARBA00023069"/>
    </source>
</evidence>
<gene>
    <name evidence="20" type="ORF">ILUMI_22263</name>
</gene>
<proteinExistence type="inferred from homology"/>
<evidence type="ECO:0000256" key="2">
    <source>
        <dbReference type="ARBA" id="ARBA00008887"/>
    </source>
</evidence>
<dbReference type="Gene3D" id="1.20.920.20">
    <property type="match status" value="1"/>
</dbReference>
<dbReference type="PANTHER" id="PTHR22878:SF73">
    <property type="entry name" value="DYNEIN AXONEMAL HEAVY CHAIN 1"/>
    <property type="match status" value="1"/>
</dbReference>
<dbReference type="Gene3D" id="3.10.490.20">
    <property type="match status" value="1"/>
</dbReference>
<evidence type="ECO:0000256" key="6">
    <source>
        <dbReference type="ARBA" id="ARBA00022840"/>
    </source>
</evidence>
<dbReference type="InterPro" id="IPR042219">
    <property type="entry name" value="AAA_lid_11_sf"/>
</dbReference>
<evidence type="ECO:0000256" key="4">
    <source>
        <dbReference type="ARBA" id="ARBA00022701"/>
    </source>
</evidence>
<dbReference type="InterPro" id="IPR041228">
    <property type="entry name" value="Dynein_C"/>
</dbReference>
<keyword evidence="11" id="KW-0206">Cytoskeleton</keyword>
<dbReference type="Pfam" id="PF12777">
    <property type="entry name" value="MT"/>
    <property type="match status" value="1"/>
</dbReference>
<keyword evidence="12" id="KW-0966">Cell projection</keyword>
<comment type="subcellular location">
    <subcellularLocation>
        <location evidence="1">Cytoplasm</location>
        <location evidence="1">Cytoskeleton</location>
        <location evidence="1">Cilium axoneme</location>
    </subcellularLocation>
</comment>
<feature type="domain" description="Dynein heavy chain coiled coil stalk" evidence="15">
    <location>
        <begin position="55"/>
        <end position="399"/>
    </location>
</feature>
<evidence type="ECO:0008006" key="22">
    <source>
        <dbReference type="Google" id="ProtNLM"/>
    </source>
</evidence>
<keyword evidence="3" id="KW-0963">Cytoplasm</keyword>
<dbReference type="EMBL" id="VTPC01090255">
    <property type="protein sequence ID" value="KAF2883923.1"/>
    <property type="molecule type" value="Genomic_DNA"/>
</dbReference>
<keyword evidence="8 13" id="KW-0175">Coiled coil</keyword>
<dbReference type="InterPro" id="IPR024743">
    <property type="entry name" value="Dynein_HC_stalk"/>
</dbReference>
<dbReference type="InterPro" id="IPR041658">
    <property type="entry name" value="AAA_lid_11"/>
</dbReference>